<protein>
    <submittedName>
        <fullName evidence="2">Uncharacterized protein</fullName>
    </submittedName>
</protein>
<feature type="region of interest" description="Disordered" evidence="1">
    <location>
        <begin position="1"/>
        <end position="63"/>
    </location>
</feature>
<accession>A0AAE9AZI1</accession>
<dbReference type="EMBL" id="SPAZ01000200">
    <property type="protein sequence ID" value="TQE29981.1"/>
    <property type="molecule type" value="Genomic_DNA"/>
</dbReference>
<organism evidence="2 3">
    <name type="scientific">Streptomyces ipomoeae</name>
    <dbReference type="NCBI Taxonomy" id="103232"/>
    <lineage>
        <taxon>Bacteria</taxon>
        <taxon>Bacillati</taxon>
        <taxon>Actinomycetota</taxon>
        <taxon>Actinomycetes</taxon>
        <taxon>Kitasatosporales</taxon>
        <taxon>Streptomycetaceae</taxon>
        <taxon>Streptomyces</taxon>
    </lineage>
</organism>
<name>A0AAE9AZI1_9ACTN</name>
<proteinExistence type="predicted"/>
<evidence type="ECO:0000313" key="2">
    <source>
        <dbReference type="EMBL" id="TQE29981.1"/>
    </source>
</evidence>
<comment type="caution">
    <text evidence="2">The sequence shown here is derived from an EMBL/GenBank/DDBJ whole genome shotgun (WGS) entry which is preliminary data.</text>
</comment>
<dbReference type="RefSeq" id="WP_009332255.1">
    <property type="nucleotide sequence ID" value="NZ_JARAVA010000003.1"/>
</dbReference>
<gene>
    <name evidence="2" type="ORF">Sipo8835_24265</name>
</gene>
<reference evidence="2 3" key="1">
    <citation type="submission" date="2019-03" db="EMBL/GenBank/DDBJ databases">
        <title>Comparative genomic analyses of the sweetpotato soil rot pathogen, Streptomyces ipomoeae.</title>
        <authorList>
            <person name="Ruschel Soares N."/>
            <person name="Badger J.H."/>
            <person name="Huguet-Tapia J.C."/>
            <person name="Clark C.A."/>
            <person name="Pettis G.S."/>
        </authorList>
    </citation>
    <scope>NUCLEOTIDE SEQUENCE [LARGE SCALE GENOMIC DNA]</scope>
    <source>
        <strain evidence="2 3">88-35</strain>
    </source>
</reference>
<sequence>MPQKFAIRSAGPSAALTSVQAMAEPVTTRTQQAESGDGPPIGHDADLSKERSMVERLTNRVTH</sequence>
<evidence type="ECO:0000313" key="3">
    <source>
        <dbReference type="Proteomes" id="UP000318720"/>
    </source>
</evidence>
<dbReference type="Proteomes" id="UP000318720">
    <property type="component" value="Unassembled WGS sequence"/>
</dbReference>
<dbReference type="AlphaFoldDB" id="A0AAE9AZI1"/>
<feature type="compositionally biased region" description="Basic and acidic residues" evidence="1">
    <location>
        <begin position="43"/>
        <end position="63"/>
    </location>
</feature>
<evidence type="ECO:0000256" key="1">
    <source>
        <dbReference type="SAM" id="MobiDB-lite"/>
    </source>
</evidence>